<feature type="domain" description="SLH" evidence="5">
    <location>
        <begin position="183"/>
        <end position="247"/>
    </location>
</feature>
<dbReference type="Gene3D" id="2.40.160.180">
    <property type="entry name" value="Carbohydrate-selective porin OprB"/>
    <property type="match status" value="1"/>
</dbReference>
<evidence type="ECO:0000256" key="1">
    <source>
        <dbReference type="ARBA" id="ARBA00008769"/>
    </source>
</evidence>
<dbReference type="GO" id="GO:0008643">
    <property type="term" value="P:carbohydrate transport"/>
    <property type="evidence" value="ECO:0007669"/>
    <property type="project" value="InterPro"/>
</dbReference>
<keyword evidence="7" id="KW-1185">Reference proteome</keyword>
<keyword evidence="3" id="KW-0175">Coiled coil</keyword>
<evidence type="ECO:0000313" key="6">
    <source>
        <dbReference type="EMBL" id="PLZ92495.1"/>
    </source>
</evidence>
<dbReference type="PANTHER" id="PTHR43308">
    <property type="entry name" value="OUTER MEMBRANE PROTEIN ALPHA-RELATED"/>
    <property type="match status" value="1"/>
</dbReference>
<gene>
    <name evidence="6" type="ORF">CEN44_05760</name>
</gene>
<evidence type="ECO:0000256" key="4">
    <source>
        <dbReference type="SAM" id="MobiDB-lite"/>
    </source>
</evidence>
<dbReference type="RefSeq" id="WP_102204960.1">
    <property type="nucleotide sequence ID" value="NZ_CAWNVR010000168.1"/>
</dbReference>
<reference evidence="6 7" key="1">
    <citation type="submission" date="2017-08" db="EMBL/GenBank/DDBJ databases">
        <title>Genomes of Fischerella (Mastigocladus) sp. strains.</title>
        <authorList>
            <person name="Miller S.R."/>
        </authorList>
    </citation>
    <scope>NUCLEOTIDE SEQUENCE [LARGE SCALE GENOMIC DNA]</scope>
    <source>
        <strain evidence="6 7">CCMEE 5323</strain>
    </source>
</reference>
<dbReference type="InterPro" id="IPR047684">
    <property type="entry name" value="Por_som-like"/>
</dbReference>
<feature type="region of interest" description="Disordered" evidence="4">
    <location>
        <begin position="96"/>
        <end position="135"/>
    </location>
</feature>
<sequence length="677" mass="72883">MSNISLLVVGVLATGQSSPAKLPEQLQIEPDNPLLEVNLEQANSIVSVAKITPPELILQEQNIKNIPGESAKYKYKEILSNQSKIKSHNSSVIAAPAEEEKQQKSINQPDFSQDLENPSPNLSPTRTEALKIPPSLPGKGVRALGQQMISPHDVKSQIKQQVVKIPQENTSSDSDNQMSKITSVSQLDDVQPQDWAFGALQSLVERYGCIAGYPDSHFLGNRAINRYEFAAGLAACLQKINELIANNTNNTVTQEDLIILQRLQTEFQAQLQELQGRVANLEAQTEELQANQFSPITKLVGQAIFSLQGTNSTDVDLFPRDGKPERQGKTNLNFTNSAQLTLATSFSGKDLLLTSLAAGNLNSSAPYVYTNMGRLGFEADTNNNDLVINELSYRFPVSDQVGFVVGTAGVNPVNTFRGINPLEGAGEGAISLFAQRNPILAIGNSTGGVGFDWQISDRISLQGIYSAEIPSFPNDTNLGGIFGGRYTTGAQLTLAPTDNIDVGIHYLFSHSPDGLLGNGIGDAQLISPFAPPTAFNTHAVGATATWRINPNLQLGAWGGWTHSDPVNLSGSVETTNWAMFAAFPNLGRPGNLGGILFGQPPKITSSTLPEGYNFPNFFDGGTAGGREDTSVHAEIFYRAQLNNNIALTPGVFVIFNPDHNAANDPLIVGALRATFRF</sequence>
<evidence type="ECO:0000256" key="3">
    <source>
        <dbReference type="SAM" id="Coils"/>
    </source>
</evidence>
<dbReference type="Pfam" id="PF00395">
    <property type="entry name" value="SLH"/>
    <property type="match status" value="1"/>
</dbReference>
<dbReference type="InterPro" id="IPR038673">
    <property type="entry name" value="OprB_sf"/>
</dbReference>
<dbReference type="GO" id="GO:0016020">
    <property type="term" value="C:membrane"/>
    <property type="evidence" value="ECO:0007669"/>
    <property type="project" value="InterPro"/>
</dbReference>
<dbReference type="EMBL" id="NRQW01000116">
    <property type="protein sequence ID" value="PLZ92495.1"/>
    <property type="molecule type" value="Genomic_DNA"/>
</dbReference>
<name>A0A2N6K6F1_FISMU</name>
<dbReference type="GO" id="GO:0015288">
    <property type="term" value="F:porin activity"/>
    <property type="evidence" value="ECO:0007669"/>
    <property type="project" value="InterPro"/>
</dbReference>
<dbReference type="NCBIfam" id="NF033921">
    <property type="entry name" value="por_somb"/>
    <property type="match status" value="1"/>
</dbReference>
<organism evidence="6 7">
    <name type="scientific">Fischerella muscicola CCMEE 5323</name>
    <dbReference type="NCBI Taxonomy" id="2019572"/>
    <lineage>
        <taxon>Bacteria</taxon>
        <taxon>Bacillati</taxon>
        <taxon>Cyanobacteriota</taxon>
        <taxon>Cyanophyceae</taxon>
        <taxon>Nostocales</taxon>
        <taxon>Hapalosiphonaceae</taxon>
        <taxon>Fischerella</taxon>
    </lineage>
</organism>
<dbReference type="AlphaFoldDB" id="A0A2N6K6F1"/>
<comment type="caution">
    <text evidence="6">The sequence shown here is derived from an EMBL/GenBank/DDBJ whole genome shotgun (WGS) entry which is preliminary data.</text>
</comment>
<dbReference type="InterPro" id="IPR007049">
    <property type="entry name" value="Carb-sel_porin_OprB"/>
</dbReference>
<proteinExistence type="inferred from homology"/>
<evidence type="ECO:0000256" key="2">
    <source>
        <dbReference type="RuleBase" id="RU363072"/>
    </source>
</evidence>
<dbReference type="PANTHER" id="PTHR43308:SF1">
    <property type="entry name" value="OUTER MEMBRANE PROTEIN ALPHA"/>
    <property type="match status" value="1"/>
</dbReference>
<accession>A0A2N6K6F1</accession>
<dbReference type="Pfam" id="PF04966">
    <property type="entry name" value="OprB"/>
    <property type="match status" value="1"/>
</dbReference>
<dbReference type="InterPro" id="IPR051465">
    <property type="entry name" value="Cell_Envelope_Struct_Comp"/>
</dbReference>
<protein>
    <submittedName>
        <fullName evidence="6">S-layer protein</fullName>
    </submittedName>
</protein>
<comment type="similarity">
    <text evidence="1 2">Belongs to the OprB family.</text>
</comment>
<evidence type="ECO:0000259" key="5">
    <source>
        <dbReference type="PROSITE" id="PS51272"/>
    </source>
</evidence>
<evidence type="ECO:0000313" key="7">
    <source>
        <dbReference type="Proteomes" id="UP000235036"/>
    </source>
</evidence>
<feature type="coiled-coil region" evidence="3">
    <location>
        <begin position="264"/>
        <end position="291"/>
    </location>
</feature>
<dbReference type="InterPro" id="IPR001119">
    <property type="entry name" value="SLH_dom"/>
</dbReference>
<feature type="compositionally biased region" description="Polar residues" evidence="4">
    <location>
        <begin position="104"/>
        <end position="126"/>
    </location>
</feature>
<dbReference type="Proteomes" id="UP000235036">
    <property type="component" value="Unassembled WGS sequence"/>
</dbReference>
<dbReference type="PROSITE" id="PS51272">
    <property type="entry name" value="SLH"/>
    <property type="match status" value="1"/>
</dbReference>